<organism evidence="2">
    <name type="scientific">hydrothermal vent metagenome</name>
    <dbReference type="NCBI Taxonomy" id="652676"/>
    <lineage>
        <taxon>unclassified sequences</taxon>
        <taxon>metagenomes</taxon>
        <taxon>ecological metagenomes</taxon>
    </lineage>
</organism>
<dbReference type="SUPFAM" id="SSF55729">
    <property type="entry name" value="Acyl-CoA N-acyltransferases (Nat)"/>
    <property type="match status" value="1"/>
</dbReference>
<evidence type="ECO:0000313" key="2">
    <source>
        <dbReference type="EMBL" id="CUV08292.1"/>
    </source>
</evidence>
<dbReference type="InterPro" id="IPR016890">
    <property type="entry name" value="UCP028520"/>
</dbReference>
<dbReference type="GO" id="GO:0016747">
    <property type="term" value="F:acyltransferase activity, transferring groups other than amino-acyl groups"/>
    <property type="evidence" value="ECO:0007669"/>
    <property type="project" value="InterPro"/>
</dbReference>
<evidence type="ECO:0000259" key="1">
    <source>
        <dbReference type="PROSITE" id="PS51186"/>
    </source>
</evidence>
<dbReference type="EMBL" id="FAXC01000039">
    <property type="protein sequence ID" value="CUV08292.1"/>
    <property type="molecule type" value="Genomic_DNA"/>
</dbReference>
<dbReference type="InterPro" id="IPR000182">
    <property type="entry name" value="GNAT_dom"/>
</dbReference>
<gene>
    <name evidence="2" type="ORF">MGWOODY_Mmi353</name>
</gene>
<proteinExistence type="predicted"/>
<dbReference type="PROSITE" id="PS51186">
    <property type="entry name" value="GNAT"/>
    <property type="match status" value="1"/>
</dbReference>
<accession>A0A160VDN1</accession>
<protein>
    <submittedName>
        <fullName evidence="2">Acetyltransferase, GNAT family</fullName>
    </submittedName>
</protein>
<feature type="domain" description="N-acetyltransferase" evidence="1">
    <location>
        <begin position="1"/>
        <end position="116"/>
    </location>
</feature>
<dbReference type="InterPro" id="IPR016181">
    <property type="entry name" value="Acyl_CoA_acyltransferase"/>
</dbReference>
<reference evidence="2" key="1">
    <citation type="submission" date="2015-10" db="EMBL/GenBank/DDBJ databases">
        <authorList>
            <person name="Gilbert D.G."/>
        </authorList>
    </citation>
    <scope>NUCLEOTIDE SEQUENCE</scope>
</reference>
<dbReference type="Gene3D" id="3.40.630.30">
    <property type="match status" value="1"/>
</dbReference>
<keyword evidence="2" id="KW-0808">Transferase</keyword>
<dbReference type="AlphaFoldDB" id="A0A160VDN1"/>
<sequence>MQLDDTIAGFLIALTPGKDYHSPNYQWFEKKYDSFMYVDRIVIDRAYQSNGFGWAFYNNLREFTEGRSPRITCEVNLKPPNEGSIIFHEKYGFRQVGTQETEGGKKEVSLMEYKINSS</sequence>
<name>A0A160VDN1_9ZZZZ</name>
<dbReference type="Pfam" id="PF00583">
    <property type="entry name" value="Acetyltransf_1"/>
    <property type="match status" value="1"/>
</dbReference>
<dbReference type="PIRSF" id="PIRSF028520">
    <property type="entry name" value="UCP028520"/>
    <property type="match status" value="1"/>
</dbReference>